<dbReference type="AlphaFoldDB" id="A0AAD2C1C8"/>
<protein>
    <recommendedName>
        <fullName evidence="2">Toxin VasX N-terminal region domain-containing protein</fullName>
    </recommendedName>
</protein>
<dbReference type="NCBIfam" id="NF041559">
    <property type="entry name" value="BTH_I2691_fam"/>
    <property type="match status" value="1"/>
</dbReference>
<dbReference type="Proteomes" id="UP001189792">
    <property type="component" value="Unassembled WGS sequence"/>
</dbReference>
<sequence length="909" mass="100267">MVCTNPCDDCKREGLPILFTRYAVGYSSRSEGLTLLDKFKPTGKLQAQPGGVSIKTGRYGVRMLRAGYLYLRIERRGLLEWEGYAIHPHGYLKQFPVMLPQQAEVKIACARDARQANNSLVWIKDAKNVKSLWYAFHPDPIDPAHLKREIEPNPAKYMQQFDVAGWLGGNTSQADSMQPAQLDKQVLEYAALGDEKVQVVGNEQFFGLMGMTPQERGWGNYEKTVTEQQVIPTPDAAPVIIEDTRIETVTQPPYKAKHGSRLEGMRKFLQDNKGAVVACEDALGVAQELSLHHLSASVPYVKWLKTEDGRNITNAWKDSASRSIQTVKKALEKKAIDDFDGAIDRMREVRENMGGHYPGSDSPQPVRVRRPDGTYETISIQELNRRRREDLQKQIEQKTAKRQEAVDDAAKKAQASIDANCDMALVSAFDTEHEKEIRNRDTEMDRVAEDLVQWLKSDSLTDKALGLYSDTASADTGDGDRCAGQLCVILMQLDNSPRGRAWYGSLDLFTPHKKNLVWRMLSLNNRALSSELQSALQLLVTPIPPSEQAVTGAQDNARSQKAYADMAAALNKMSGTLKTSDKVEKDLLTVLDGAAAAADRRTSLMKLAKEAKNGMAGIVLSAVMIQVKGLSPSEMEKRIARTQALLLARGLGTKAIAHIKQLEQDALSSALMKQVKSIDRRIRNAIKGGSANSAMQEMRTTHAICAVNALAILPAISRAYVRHDLRTTTELVGSMADLLGMFKDTRATFYEKVLYKQVPDIVYKTHKVGTATVAERELLTLKAGAARYVAAGAVVGVIWDSVDGVTAYKEKEKYLMVAYAVRAVSGSVAVGGAILSARYLTAPLWLLRLNLVSGLLTVAATFVIGKLKGVEWENWLKAQPFHKASSTKIPYKSEAQMMDKLADALADIG</sequence>
<dbReference type="EMBL" id="CAUDLI010000013">
    <property type="protein sequence ID" value="CAJ0902690.1"/>
    <property type="molecule type" value="Genomic_DNA"/>
</dbReference>
<name>A0AAD2C1C8_9RALS</name>
<evidence type="ECO:0000313" key="6">
    <source>
        <dbReference type="Proteomes" id="UP001190491"/>
    </source>
</evidence>
<keyword evidence="1" id="KW-0175">Coiled coil</keyword>
<dbReference type="EMBL" id="CAUDKO010000013">
    <property type="protein sequence ID" value="CAJ0892817.1"/>
    <property type="molecule type" value="Genomic_DNA"/>
</dbReference>
<dbReference type="Pfam" id="PF20249">
    <property type="entry name" value="VasX_N"/>
    <property type="match status" value="1"/>
</dbReference>
<evidence type="ECO:0000256" key="1">
    <source>
        <dbReference type="SAM" id="Coils"/>
    </source>
</evidence>
<evidence type="ECO:0000259" key="2">
    <source>
        <dbReference type="Pfam" id="PF20249"/>
    </source>
</evidence>
<reference evidence="3 5" key="1">
    <citation type="submission" date="2023-07" db="EMBL/GenBank/DDBJ databases">
        <authorList>
            <person name="Peeters C."/>
        </authorList>
    </citation>
    <scope>NUCLEOTIDE SEQUENCE</scope>
    <source>
        <strain evidence="4 5">LMG 32965</strain>
        <strain evidence="3">R-77567</strain>
    </source>
</reference>
<dbReference type="RefSeq" id="WP_206274389.1">
    <property type="nucleotide sequence ID" value="NZ_CAUDKO010000013.1"/>
</dbReference>
<gene>
    <name evidence="4" type="ORF">R77564_04777</name>
    <name evidence="3" type="ORF">R77567_04390</name>
</gene>
<keyword evidence="5" id="KW-1185">Reference proteome</keyword>
<accession>A0AAD2C1C8</accession>
<dbReference type="InterPro" id="IPR046864">
    <property type="entry name" value="VasX_N"/>
</dbReference>
<feature type="coiled-coil region" evidence="1">
    <location>
        <begin position="381"/>
        <end position="408"/>
    </location>
</feature>
<proteinExistence type="predicted"/>
<dbReference type="InterPro" id="IPR048126">
    <property type="entry name" value="Toxin_VasX"/>
</dbReference>
<feature type="domain" description="Toxin VasX N-terminal region" evidence="2">
    <location>
        <begin position="7"/>
        <end position="167"/>
    </location>
</feature>
<organism evidence="3 6">
    <name type="scientific">Ralstonia flatus</name>
    <dbReference type="NCBI Taxonomy" id="3058601"/>
    <lineage>
        <taxon>Bacteria</taxon>
        <taxon>Pseudomonadati</taxon>
        <taxon>Pseudomonadota</taxon>
        <taxon>Betaproteobacteria</taxon>
        <taxon>Burkholderiales</taxon>
        <taxon>Burkholderiaceae</taxon>
        <taxon>Ralstonia</taxon>
    </lineage>
</organism>
<comment type="caution">
    <text evidence="3">The sequence shown here is derived from an EMBL/GenBank/DDBJ whole genome shotgun (WGS) entry which is preliminary data.</text>
</comment>
<evidence type="ECO:0000313" key="5">
    <source>
        <dbReference type="Proteomes" id="UP001189792"/>
    </source>
</evidence>
<evidence type="ECO:0000313" key="4">
    <source>
        <dbReference type="EMBL" id="CAJ0902690.1"/>
    </source>
</evidence>
<dbReference type="Proteomes" id="UP001190491">
    <property type="component" value="Unassembled WGS sequence"/>
</dbReference>
<dbReference type="CDD" id="cd20707">
    <property type="entry name" value="MIX_III"/>
    <property type="match status" value="1"/>
</dbReference>
<evidence type="ECO:0000313" key="3">
    <source>
        <dbReference type="EMBL" id="CAJ0892817.1"/>
    </source>
</evidence>